<sequence length="119" mass="13452">MKVSLSITNTYVPEWRCNTSLPEAEQLRVTYRLMTAEQEERFSTMYLRREGEDDFGMTVQPHAVEIWGECVTAVANLEDLDGKPITDAKKVLDIPGVYELVTEVVAIIKRGVTEADSKN</sequence>
<name>A0A0F9FLE2_9ZZZZ</name>
<organism evidence="1">
    <name type="scientific">marine sediment metagenome</name>
    <dbReference type="NCBI Taxonomy" id="412755"/>
    <lineage>
        <taxon>unclassified sequences</taxon>
        <taxon>metagenomes</taxon>
        <taxon>ecological metagenomes</taxon>
    </lineage>
</organism>
<dbReference type="EMBL" id="LAZR01023211">
    <property type="protein sequence ID" value="KKL79301.1"/>
    <property type="molecule type" value="Genomic_DNA"/>
</dbReference>
<evidence type="ECO:0000313" key="1">
    <source>
        <dbReference type="EMBL" id="KKL79301.1"/>
    </source>
</evidence>
<comment type="caution">
    <text evidence="1">The sequence shown here is derived from an EMBL/GenBank/DDBJ whole genome shotgun (WGS) entry which is preliminary data.</text>
</comment>
<proteinExistence type="predicted"/>
<accession>A0A0F9FLE2</accession>
<protein>
    <submittedName>
        <fullName evidence="1">Uncharacterized protein</fullName>
    </submittedName>
</protein>
<dbReference type="AlphaFoldDB" id="A0A0F9FLE2"/>
<gene>
    <name evidence="1" type="ORF">LCGC14_2016200</name>
</gene>
<reference evidence="1" key="1">
    <citation type="journal article" date="2015" name="Nature">
        <title>Complex archaea that bridge the gap between prokaryotes and eukaryotes.</title>
        <authorList>
            <person name="Spang A."/>
            <person name="Saw J.H."/>
            <person name="Jorgensen S.L."/>
            <person name="Zaremba-Niedzwiedzka K."/>
            <person name="Martijn J."/>
            <person name="Lind A.E."/>
            <person name="van Eijk R."/>
            <person name="Schleper C."/>
            <person name="Guy L."/>
            <person name="Ettema T.J."/>
        </authorList>
    </citation>
    <scope>NUCLEOTIDE SEQUENCE</scope>
</reference>